<dbReference type="GeneID" id="64664447"/>
<name>A0AAD4EKV3_9AGAM</name>
<evidence type="ECO:0000313" key="3">
    <source>
        <dbReference type="EMBL" id="KAG1907970.1"/>
    </source>
</evidence>
<dbReference type="RefSeq" id="XP_041233545.1">
    <property type="nucleotide sequence ID" value="XM_041370149.1"/>
</dbReference>
<dbReference type="EMBL" id="JABBWK010000002">
    <property type="protein sequence ID" value="KAG1907970.1"/>
    <property type="molecule type" value="Genomic_DNA"/>
</dbReference>
<feature type="region of interest" description="Disordered" evidence="2">
    <location>
        <begin position="534"/>
        <end position="809"/>
    </location>
</feature>
<proteinExistence type="predicted"/>
<feature type="compositionally biased region" description="Basic and acidic residues" evidence="2">
    <location>
        <begin position="240"/>
        <end position="265"/>
    </location>
</feature>
<feature type="compositionally biased region" description="Polar residues" evidence="2">
    <location>
        <begin position="1541"/>
        <end position="1557"/>
    </location>
</feature>
<feature type="compositionally biased region" description="Basic and acidic residues" evidence="2">
    <location>
        <begin position="745"/>
        <end position="789"/>
    </location>
</feature>
<dbReference type="GO" id="GO:0044389">
    <property type="term" value="F:ubiquitin-like protein ligase binding"/>
    <property type="evidence" value="ECO:0007669"/>
    <property type="project" value="TreeGrafter"/>
</dbReference>
<feature type="region of interest" description="Disordered" evidence="2">
    <location>
        <begin position="1163"/>
        <end position="1184"/>
    </location>
</feature>
<feature type="region of interest" description="Disordered" evidence="2">
    <location>
        <begin position="1036"/>
        <end position="1074"/>
    </location>
</feature>
<dbReference type="PANTHER" id="PTHR48176">
    <property type="entry name" value="DDRGK DOMAIN-CONTAINING PROTEIN 1"/>
    <property type="match status" value="1"/>
</dbReference>
<feature type="compositionally biased region" description="Pro residues" evidence="2">
    <location>
        <begin position="1521"/>
        <end position="1530"/>
    </location>
</feature>
<reference evidence="3" key="1">
    <citation type="journal article" date="2020" name="New Phytol.">
        <title>Comparative genomics reveals dynamic genome evolution in host specialist ectomycorrhizal fungi.</title>
        <authorList>
            <person name="Lofgren L.A."/>
            <person name="Nguyen N.H."/>
            <person name="Vilgalys R."/>
            <person name="Ruytinx J."/>
            <person name="Liao H.L."/>
            <person name="Branco S."/>
            <person name="Kuo A."/>
            <person name="LaButti K."/>
            <person name="Lipzen A."/>
            <person name="Andreopoulos W."/>
            <person name="Pangilinan J."/>
            <person name="Riley R."/>
            <person name="Hundley H."/>
            <person name="Na H."/>
            <person name="Barry K."/>
            <person name="Grigoriev I.V."/>
            <person name="Stajich J.E."/>
            <person name="Kennedy P.G."/>
        </authorList>
    </citation>
    <scope>NUCLEOTIDE SEQUENCE</scope>
    <source>
        <strain evidence="3">FC203</strain>
    </source>
</reference>
<evidence type="ECO:0000256" key="1">
    <source>
        <dbReference type="SAM" id="Coils"/>
    </source>
</evidence>
<keyword evidence="1" id="KW-0175">Coiled coil</keyword>
<feature type="compositionally biased region" description="Low complexity" evidence="2">
    <location>
        <begin position="168"/>
        <end position="183"/>
    </location>
</feature>
<feature type="compositionally biased region" description="Basic and acidic residues" evidence="2">
    <location>
        <begin position="655"/>
        <end position="713"/>
    </location>
</feature>
<feature type="compositionally biased region" description="Polar residues" evidence="2">
    <location>
        <begin position="1484"/>
        <end position="1510"/>
    </location>
</feature>
<feature type="compositionally biased region" description="Basic and acidic residues" evidence="2">
    <location>
        <begin position="273"/>
        <end position="308"/>
    </location>
</feature>
<gene>
    <name evidence="3" type="ORF">F5891DRAFT_1273660</name>
</gene>
<evidence type="ECO:0000256" key="2">
    <source>
        <dbReference type="SAM" id="MobiDB-lite"/>
    </source>
</evidence>
<organism evidence="3 4">
    <name type="scientific">Suillus fuscotomentosus</name>
    <dbReference type="NCBI Taxonomy" id="1912939"/>
    <lineage>
        <taxon>Eukaryota</taxon>
        <taxon>Fungi</taxon>
        <taxon>Dikarya</taxon>
        <taxon>Basidiomycota</taxon>
        <taxon>Agaricomycotina</taxon>
        <taxon>Agaricomycetes</taxon>
        <taxon>Agaricomycetidae</taxon>
        <taxon>Boletales</taxon>
        <taxon>Suillineae</taxon>
        <taxon>Suillaceae</taxon>
        <taxon>Suillus</taxon>
    </lineage>
</organism>
<feature type="region of interest" description="Disordered" evidence="2">
    <location>
        <begin position="350"/>
        <end position="519"/>
    </location>
</feature>
<feature type="region of interest" description="Disordered" evidence="2">
    <location>
        <begin position="219"/>
        <end position="312"/>
    </location>
</feature>
<feature type="compositionally biased region" description="Basic and acidic residues" evidence="2">
    <location>
        <begin position="350"/>
        <end position="461"/>
    </location>
</feature>
<feature type="compositionally biased region" description="Polar residues" evidence="2">
    <location>
        <begin position="129"/>
        <end position="139"/>
    </location>
</feature>
<feature type="compositionally biased region" description="Basic and acidic residues" evidence="2">
    <location>
        <begin position="490"/>
        <end position="519"/>
    </location>
</feature>
<feature type="compositionally biased region" description="Low complexity" evidence="2">
    <location>
        <begin position="230"/>
        <end position="239"/>
    </location>
</feature>
<feature type="compositionally biased region" description="Polar residues" evidence="2">
    <location>
        <begin position="28"/>
        <end position="46"/>
    </location>
</feature>
<feature type="compositionally biased region" description="Basic and acidic residues" evidence="2">
    <location>
        <begin position="219"/>
        <end position="229"/>
    </location>
</feature>
<feature type="region of interest" description="Disordered" evidence="2">
    <location>
        <begin position="1"/>
        <end position="189"/>
    </location>
</feature>
<accession>A0AAD4EKV3</accession>
<feature type="compositionally biased region" description="Low complexity" evidence="2">
    <location>
        <begin position="144"/>
        <end position="157"/>
    </location>
</feature>
<feature type="compositionally biased region" description="Low complexity" evidence="2">
    <location>
        <begin position="1165"/>
        <end position="1180"/>
    </location>
</feature>
<dbReference type="PANTHER" id="PTHR48176:SF1">
    <property type="entry name" value="DDRGK DOMAIN-CONTAINING PROTEIN 1"/>
    <property type="match status" value="1"/>
</dbReference>
<feature type="compositionally biased region" description="Polar residues" evidence="2">
    <location>
        <begin position="1"/>
        <end position="11"/>
    </location>
</feature>
<feature type="compositionally biased region" description="Basic residues" evidence="2">
    <location>
        <begin position="605"/>
        <end position="622"/>
    </location>
</feature>
<protein>
    <submittedName>
        <fullName evidence="3">Uncharacterized protein</fullName>
    </submittedName>
</protein>
<evidence type="ECO:0000313" key="4">
    <source>
        <dbReference type="Proteomes" id="UP001195769"/>
    </source>
</evidence>
<feature type="compositionally biased region" description="Basic and acidic residues" evidence="2">
    <location>
        <begin position="543"/>
        <end position="571"/>
    </location>
</feature>
<dbReference type="Proteomes" id="UP001195769">
    <property type="component" value="Unassembled WGS sequence"/>
</dbReference>
<feature type="region of interest" description="Disordered" evidence="2">
    <location>
        <begin position="1484"/>
        <end position="1558"/>
    </location>
</feature>
<sequence>MNVSDLLQDSPSQHRKRPTSTSTSSSSPVPQQIVKSNSVSPQTNAAQPRPTLPHPNAQYPAPPSYPGYSPSSPFVPQRITPRQPPEQPMASLQHPHPHNSWGPRSSSGSSTLLSATTRAPLPVERSPVVQRQNVINPVTTAPVPSHSPQNQSQPPKQSLEKRPPPNLNPNLNNSSPNLNPNLNFRDRETMRDRDGPLRDLAREQGLHIRDPVLLPRDRDPALLPREREPTLLPRDPGLLPRDRDIRDPTLLPRERDGAREREPGLQRDAVLLPRERDTPLLPRERDPRDPLLTRDRDPHFPRERDPLLVRDPLIPGREPLARERERDPILQRYRDERERDMDVIRAAAREREHDMERREMGMERREPLSLDRRDPPMDRRDPLMDRRDSAMERRDPVMDRRDPVMDRRDPPMDRRDPAMDRRDPPMDRRDPPIDRREPLTKDRRDPHAHAMERLDRPRPPSERGPVPAGPGVLQLHPGPILPHPHTHVPQSERDRESQRERERERSHVIAPPLDREREMAIHRDREALRERAERELLQQQQQQRDRDRDRERERPGEMQRDKPSVGDRERVGPNPNPGPGPGPSSHRASPLSRPPYVPANTHTHPSPHAHNTHGHTPSHGHVHIPPPHNSHIQQGRGRMLPGQGQFQALPPPHPHPHDWDRDRDRDREHTQSQRVDRERVDLRLPGPERERHRDRDRDREQRERLPTDQRLSERPGPGEILQLRDPALLVRDRESSSVGVSGGGREQRGEFVREREQRERERVGEREHEQKVLSDRERELRALEQPDRRVGRRTHSHSQAPTQVHSRIPSPMVEERERAMLEREREREHFERERMERERLEREHLEREYMERERERGMNMSIAERERMEREHLERMERQQHIDALERERFDAREREHDLISREHIEARERAERLSIEAIERERAEREAFERLPTPQELALLLQSRMERPHISLGSWVLPALPFPWFFGDHMPCMKQGDAPEIGKDGLVVPPEVRLAVLIPSSFLPASRPHKLRLWGGGLLPPPPIQFWPVHTNLGNTAGNGSGPSGSSATPNSSGSVVRTAPNPAPPTYHPMHAPRRRVYTDDSNVLACAVHAGLLTWSAVSRAKKEGKDIKIVLGVVPTVSSYGGSVGGDANNVDPPVVAGIGPANGTSSNGITPAVSVSNGITPSTSQSSASQPTVSSHGSVSNDIRGIAGATALDGMGYAGGVWASRFVGGWGEAFYGHPSAGYCAASVNDATSGDARQRSFEEEAEDDGRGVVSAGWGWGHDGSAIEVVHVEVVEKGSARGPGLGRRNRSQRLQEYASRRAALALAPPTSVSPPPCPHLFADVTNGRKRRWFTLDNIDVNGKTKVDPENLEELQKIHARTLVFGDLGTGAGFKYTPILLACALFPHLADPAVRVSLPRKRRKILHAQDPPAEVGDVRMDIDGVGEDTGDEGRAVVLESESETYLVAPGPSPSEGFVLSILLATPTNGKIVDVVEEPANDKNTVTTVSAPKITPTASSAGENPTTTSDVPKDDQKTPVPVPDPPLPQPISTSPPSEKTVPQSSRTQVVRSNLQDTDFKFEQDGVVVCGQGEDMRAWN</sequence>
<feature type="coiled-coil region" evidence="1">
    <location>
        <begin position="813"/>
        <end position="855"/>
    </location>
</feature>
<dbReference type="InterPro" id="IPR050899">
    <property type="entry name" value="DDRGK_domain-containing"/>
</dbReference>
<feature type="compositionally biased region" description="Low complexity" evidence="2">
    <location>
        <begin position="1045"/>
        <end position="1056"/>
    </location>
</feature>
<feature type="compositionally biased region" description="Low complexity" evidence="2">
    <location>
        <begin position="102"/>
        <end position="122"/>
    </location>
</feature>
<keyword evidence="4" id="KW-1185">Reference proteome</keyword>
<comment type="caution">
    <text evidence="3">The sequence shown here is derived from an EMBL/GenBank/DDBJ whole genome shotgun (WGS) entry which is preliminary data.</text>
</comment>